<organism evidence="1 2">
    <name type="scientific">Terrabacter aerolatus</name>
    <dbReference type="NCBI Taxonomy" id="422442"/>
    <lineage>
        <taxon>Bacteria</taxon>
        <taxon>Bacillati</taxon>
        <taxon>Actinomycetota</taxon>
        <taxon>Actinomycetes</taxon>
        <taxon>Micrococcales</taxon>
        <taxon>Intrasporangiaceae</taxon>
        <taxon>Terrabacter</taxon>
    </lineage>
</organism>
<dbReference type="CDD" id="cd15482">
    <property type="entry name" value="Sialidase_non-viral"/>
    <property type="match status" value="1"/>
</dbReference>
<dbReference type="GO" id="GO:0010411">
    <property type="term" value="P:xyloglucan metabolic process"/>
    <property type="evidence" value="ECO:0007669"/>
    <property type="project" value="TreeGrafter"/>
</dbReference>
<reference evidence="1 2" key="1">
    <citation type="submission" date="2019-07" db="EMBL/GenBank/DDBJ databases">
        <title>Whole genome shotgun sequence of Terrabacter aerolatus NBRC 106305.</title>
        <authorList>
            <person name="Hosoyama A."/>
            <person name="Uohara A."/>
            <person name="Ohji S."/>
            <person name="Ichikawa N."/>
        </authorList>
    </citation>
    <scope>NUCLEOTIDE SEQUENCE [LARGE SCALE GENOMIC DNA]</scope>
    <source>
        <strain evidence="1 2">NBRC 106305</strain>
    </source>
</reference>
<dbReference type="PANTHER" id="PTHR43739">
    <property type="entry name" value="XYLOGLUCANASE (EUROFUNG)"/>
    <property type="match status" value="1"/>
</dbReference>
<keyword evidence="1" id="KW-0378">Hydrolase</keyword>
<dbReference type="Gene3D" id="2.130.10.10">
    <property type="entry name" value="YVTN repeat-like/Quinoprotein amine dehydrogenase"/>
    <property type="match status" value="1"/>
</dbReference>
<sequence length="365" mass="39815">MDTVNMTETVVAIGTRKGLWIARSTDRREWALEGPHFLMSEVASVAVDTREGRSTVLAGVKSWHWGPTVQVSSDGGRTWTESAERALSFPSDTDTALERVWQLTPDPNDADVVWAGVEPHALFRSTDRGENYELVRGLWDHPHRPSWEPGFGGGAVHTIVPEPGEPEHLLVAMSAGGVYRSEDGGQTWAASNPGIRAYFMPDNEYPDHGQCVHKVARGQADGALYAQNHKGVYRSDDNGRTWDSIAEGLPTDFGFTILAHPRRPGVVWNVPVQDDGERIPPGAQLQVQRSDDGGAHWRMQADGLPADSYTCVLRDAASLDEADPVGVYLGTRNGDVFASVDEGESFTRIATQLPDVLVVRAAQLA</sequence>
<dbReference type="Proteomes" id="UP000321534">
    <property type="component" value="Unassembled WGS sequence"/>
</dbReference>
<dbReference type="PANTHER" id="PTHR43739:SF5">
    <property type="entry name" value="EXO-ALPHA-SIALIDASE"/>
    <property type="match status" value="1"/>
</dbReference>
<dbReference type="AlphaFoldDB" id="A0A512CX68"/>
<accession>A0A512CX68</accession>
<name>A0A512CX68_9MICO</name>
<protein>
    <submittedName>
        <fullName evidence="1">Glycosyl hydrolase</fullName>
    </submittedName>
</protein>
<dbReference type="InterPro" id="IPR015943">
    <property type="entry name" value="WD40/YVTN_repeat-like_dom_sf"/>
</dbReference>
<evidence type="ECO:0000313" key="1">
    <source>
        <dbReference type="EMBL" id="GEO28802.1"/>
    </source>
</evidence>
<evidence type="ECO:0000313" key="2">
    <source>
        <dbReference type="Proteomes" id="UP000321534"/>
    </source>
</evidence>
<dbReference type="GO" id="GO:0016787">
    <property type="term" value="F:hydrolase activity"/>
    <property type="evidence" value="ECO:0007669"/>
    <property type="project" value="UniProtKB-KW"/>
</dbReference>
<dbReference type="EMBL" id="BJYX01000002">
    <property type="protein sequence ID" value="GEO28802.1"/>
    <property type="molecule type" value="Genomic_DNA"/>
</dbReference>
<dbReference type="SUPFAM" id="SSF110296">
    <property type="entry name" value="Oligoxyloglucan reducing end-specific cellobiohydrolase"/>
    <property type="match status" value="1"/>
</dbReference>
<comment type="caution">
    <text evidence="1">The sequence shown here is derived from an EMBL/GenBank/DDBJ whole genome shotgun (WGS) entry which is preliminary data.</text>
</comment>
<proteinExistence type="predicted"/>
<dbReference type="InterPro" id="IPR052025">
    <property type="entry name" value="Xyloglucanase_GH74"/>
</dbReference>
<gene>
    <name evidence="1" type="ORF">TAE01_06120</name>
</gene>
<keyword evidence="2" id="KW-1185">Reference proteome</keyword>